<evidence type="ECO:0000313" key="4">
    <source>
        <dbReference type="Proteomes" id="UP001054945"/>
    </source>
</evidence>
<keyword evidence="2" id="KW-1133">Transmembrane helix</keyword>
<protein>
    <submittedName>
        <fullName evidence="3">Uncharacterized protein</fullName>
    </submittedName>
</protein>
<keyword evidence="2" id="KW-0812">Transmembrane</keyword>
<keyword evidence="4" id="KW-1185">Reference proteome</keyword>
<organism evidence="3 4">
    <name type="scientific">Caerostris extrusa</name>
    <name type="common">Bark spider</name>
    <name type="synonym">Caerostris bankana</name>
    <dbReference type="NCBI Taxonomy" id="172846"/>
    <lineage>
        <taxon>Eukaryota</taxon>
        <taxon>Metazoa</taxon>
        <taxon>Ecdysozoa</taxon>
        <taxon>Arthropoda</taxon>
        <taxon>Chelicerata</taxon>
        <taxon>Arachnida</taxon>
        <taxon>Araneae</taxon>
        <taxon>Araneomorphae</taxon>
        <taxon>Entelegynae</taxon>
        <taxon>Araneoidea</taxon>
        <taxon>Araneidae</taxon>
        <taxon>Caerostris</taxon>
    </lineage>
</organism>
<evidence type="ECO:0000256" key="1">
    <source>
        <dbReference type="SAM" id="MobiDB-lite"/>
    </source>
</evidence>
<proteinExistence type="predicted"/>
<comment type="caution">
    <text evidence="3">The sequence shown here is derived from an EMBL/GenBank/DDBJ whole genome shotgun (WGS) entry which is preliminary data.</text>
</comment>
<dbReference type="Proteomes" id="UP001054945">
    <property type="component" value="Unassembled WGS sequence"/>
</dbReference>
<keyword evidence="2" id="KW-0472">Membrane</keyword>
<gene>
    <name evidence="3" type="ORF">CEXT_796741</name>
</gene>
<dbReference type="EMBL" id="BPLR01009241">
    <property type="protein sequence ID" value="GIY30508.1"/>
    <property type="molecule type" value="Genomic_DNA"/>
</dbReference>
<dbReference type="AlphaFoldDB" id="A0AAV4S8F3"/>
<sequence length="113" mass="12776">MPQSAVCRMDLGMRRLQYFHIVTYAVWMLFLIPSLFIFVNYKQLQVVPHHDAQAPVHRPAAQRPHVHHLQELHHPGAAGPALGQDQHGPRGERSRSCILILDSIITEKGNSST</sequence>
<evidence type="ECO:0000313" key="3">
    <source>
        <dbReference type="EMBL" id="GIY30508.1"/>
    </source>
</evidence>
<name>A0AAV4S8F3_CAEEX</name>
<reference evidence="3 4" key="1">
    <citation type="submission" date="2021-06" db="EMBL/GenBank/DDBJ databases">
        <title>Caerostris extrusa draft genome.</title>
        <authorList>
            <person name="Kono N."/>
            <person name="Arakawa K."/>
        </authorList>
    </citation>
    <scope>NUCLEOTIDE SEQUENCE [LARGE SCALE GENOMIC DNA]</scope>
</reference>
<feature type="transmembrane region" description="Helical" evidence="2">
    <location>
        <begin position="21"/>
        <end position="41"/>
    </location>
</feature>
<evidence type="ECO:0000256" key="2">
    <source>
        <dbReference type="SAM" id="Phobius"/>
    </source>
</evidence>
<accession>A0AAV4S8F3</accession>
<feature type="region of interest" description="Disordered" evidence="1">
    <location>
        <begin position="71"/>
        <end position="93"/>
    </location>
</feature>